<name>A0A1I4IRH1_9BACI</name>
<feature type="transmembrane region" description="Helical" evidence="1">
    <location>
        <begin position="34"/>
        <end position="57"/>
    </location>
</feature>
<keyword evidence="1" id="KW-0812">Transmembrane</keyword>
<keyword evidence="3" id="KW-1185">Reference proteome</keyword>
<dbReference type="STRING" id="334253.SAMN04487943_102256"/>
<accession>A0A1I4IRH1</accession>
<keyword evidence="1" id="KW-1133">Transmembrane helix</keyword>
<organism evidence="2 3">
    <name type="scientific">Gracilibacillus orientalis</name>
    <dbReference type="NCBI Taxonomy" id="334253"/>
    <lineage>
        <taxon>Bacteria</taxon>
        <taxon>Bacillati</taxon>
        <taxon>Bacillota</taxon>
        <taxon>Bacilli</taxon>
        <taxon>Bacillales</taxon>
        <taxon>Bacillaceae</taxon>
        <taxon>Gracilibacillus</taxon>
    </lineage>
</organism>
<keyword evidence="1" id="KW-0472">Membrane</keyword>
<reference evidence="3" key="1">
    <citation type="submission" date="2016-10" db="EMBL/GenBank/DDBJ databases">
        <authorList>
            <person name="Varghese N."/>
            <person name="Submissions S."/>
        </authorList>
    </citation>
    <scope>NUCLEOTIDE SEQUENCE [LARGE SCALE GENOMIC DNA]</scope>
    <source>
        <strain evidence="3">CGMCC 1.4250</strain>
    </source>
</reference>
<dbReference type="Proteomes" id="UP000198565">
    <property type="component" value="Unassembled WGS sequence"/>
</dbReference>
<evidence type="ECO:0000313" key="2">
    <source>
        <dbReference type="EMBL" id="SFL56885.1"/>
    </source>
</evidence>
<evidence type="ECO:0000313" key="3">
    <source>
        <dbReference type="Proteomes" id="UP000198565"/>
    </source>
</evidence>
<dbReference type="EMBL" id="FOTR01000002">
    <property type="protein sequence ID" value="SFL56885.1"/>
    <property type="molecule type" value="Genomic_DNA"/>
</dbReference>
<evidence type="ECO:0000256" key="1">
    <source>
        <dbReference type="SAM" id="Phobius"/>
    </source>
</evidence>
<protein>
    <submittedName>
        <fullName evidence="2">Uncharacterized protein</fullName>
    </submittedName>
</protein>
<gene>
    <name evidence="2" type="ORF">SAMN04487943_102256</name>
</gene>
<proteinExistence type="predicted"/>
<dbReference type="AlphaFoldDB" id="A0A1I4IRH1"/>
<sequence>MLLSIVTIVVGICVIALGIYTVKSDPMSGSGEVSSVWLMFLTAVECIAIPICGYILLW</sequence>